<protein>
    <recommendedName>
        <fullName evidence="2">Phage protein Gp138 N-terminal domain-containing protein</fullName>
    </recommendedName>
</protein>
<dbReference type="Gene3D" id="6.20.170.10">
    <property type="match status" value="1"/>
</dbReference>
<proteinExistence type="predicted"/>
<dbReference type="RefSeq" id="WP_119515168.1">
    <property type="nucleotide sequence ID" value="NZ_NQYH01000001.1"/>
</dbReference>
<evidence type="ECO:0000259" key="2">
    <source>
        <dbReference type="Pfam" id="PF18352"/>
    </source>
</evidence>
<feature type="region of interest" description="Disordered" evidence="1">
    <location>
        <begin position="193"/>
        <end position="213"/>
    </location>
</feature>
<feature type="domain" description="Phage protein Gp138 N-terminal" evidence="2">
    <location>
        <begin position="21"/>
        <end position="118"/>
    </location>
</feature>
<accession>A0A3A1YWP5</accession>
<evidence type="ECO:0000256" key="1">
    <source>
        <dbReference type="SAM" id="MobiDB-lite"/>
    </source>
</evidence>
<dbReference type="Pfam" id="PF18352">
    <property type="entry name" value="Gp138_N"/>
    <property type="match status" value="1"/>
</dbReference>
<evidence type="ECO:0000313" key="4">
    <source>
        <dbReference type="Proteomes" id="UP000266206"/>
    </source>
</evidence>
<dbReference type="InterPro" id="IPR041599">
    <property type="entry name" value="Gp138_N"/>
</dbReference>
<comment type="caution">
    <text evidence="3">The sequence shown here is derived from an EMBL/GenBank/DDBJ whole genome shotgun (WGS) entry which is preliminary data.</text>
</comment>
<dbReference type="Proteomes" id="UP000266206">
    <property type="component" value="Unassembled WGS sequence"/>
</dbReference>
<reference evidence="3 4" key="1">
    <citation type="submission" date="2017-08" db="EMBL/GenBank/DDBJ databases">
        <title>Pusillimonas indicus sp. nov., a member of the family Alcaligenaceae isolated from surface seawater.</title>
        <authorList>
            <person name="Li J."/>
        </authorList>
    </citation>
    <scope>NUCLEOTIDE SEQUENCE [LARGE SCALE GENOMIC DNA]</scope>
    <source>
        <strain evidence="3 4">L52-1-41</strain>
    </source>
</reference>
<sequence length="213" mass="22545">MSAKLQRAAFIEMMKGVCTSVPGHVLTFDPDLQRAQVRIGIQKVTVNGGVINPPPIADVPVLFLGGTQYSVIHQINPGDEGLILFSQRCVDGWKQTGGVANNPLARFHDAHDAFFIPGFRPLPTRIEGFANDGIRMQSRSGGQRVWIKSSGEIEMSNGAGFIRLMADGTVNINGAIINTDGTIEAPNVTFGGISGNSHKHPGDSGGTTGGPIN</sequence>
<evidence type="ECO:0000313" key="3">
    <source>
        <dbReference type="EMBL" id="RIY41941.1"/>
    </source>
</evidence>
<name>A0A3A1YWP5_9BURK</name>
<dbReference type="Gene3D" id="2.40.50.230">
    <property type="entry name" value="Gp5 N-terminal domain"/>
    <property type="match status" value="1"/>
</dbReference>
<dbReference type="OrthoDB" id="1903830at2"/>
<organism evidence="3 4">
    <name type="scientific">Neopusillimonas maritima</name>
    <dbReference type="NCBI Taxonomy" id="2026239"/>
    <lineage>
        <taxon>Bacteria</taxon>
        <taxon>Pseudomonadati</taxon>
        <taxon>Pseudomonadota</taxon>
        <taxon>Betaproteobacteria</taxon>
        <taxon>Burkholderiales</taxon>
        <taxon>Alcaligenaceae</taxon>
        <taxon>Neopusillimonas</taxon>
    </lineage>
</organism>
<dbReference type="AlphaFoldDB" id="A0A3A1YWP5"/>
<feature type="compositionally biased region" description="Gly residues" evidence="1">
    <location>
        <begin position="203"/>
        <end position="213"/>
    </location>
</feature>
<gene>
    <name evidence="3" type="ORF">CJP73_00395</name>
</gene>
<dbReference type="InterPro" id="IPR037026">
    <property type="entry name" value="Vgr_OB-fold_dom_sf"/>
</dbReference>
<dbReference type="EMBL" id="NQYH01000001">
    <property type="protein sequence ID" value="RIY41941.1"/>
    <property type="molecule type" value="Genomic_DNA"/>
</dbReference>